<keyword evidence="3" id="KW-1185">Reference proteome</keyword>
<gene>
    <name evidence="2" type="ORF">ACH407_14170</name>
</gene>
<feature type="compositionally biased region" description="Basic and acidic residues" evidence="1">
    <location>
        <begin position="1"/>
        <end position="56"/>
    </location>
</feature>
<comment type="caution">
    <text evidence="2">The sequence shown here is derived from an EMBL/GenBank/DDBJ whole genome shotgun (WGS) entry which is preliminary data.</text>
</comment>
<reference evidence="2 3" key="1">
    <citation type="submission" date="2024-10" db="EMBL/GenBank/DDBJ databases">
        <title>The Natural Products Discovery Center: Release of the First 8490 Sequenced Strains for Exploring Actinobacteria Biosynthetic Diversity.</title>
        <authorList>
            <person name="Kalkreuter E."/>
            <person name="Kautsar S.A."/>
            <person name="Yang D."/>
            <person name="Bader C.D."/>
            <person name="Teijaro C.N."/>
            <person name="Fluegel L."/>
            <person name="Davis C.M."/>
            <person name="Simpson J.R."/>
            <person name="Lauterbach L."/>
            <person name="Steele A.D."/>
            <person name="Gui C."/>
            <person name="Meng S."/>
            <person name="Li G."/>
            <person name="Viehrig K."/>
            <person name="Ye F."/>
            <person name="Su P."/>
            <person name="Kiefer A.F."/>
            <person name="Nichols A."/>
            <person name="Cepeda A.J."/>
            <person name="Yan W."/>
            <person name="Fan B."/>
            <person name="Jiang Y."/>
            <person name="Adhikari A."/>
            <person name="Zheng C.-J."/>
            <person name="Schuster L."/>
            <person name="Cowan T.M."/>
            <person name="Smanski M.J."/>
            <person name="Chevrette M.G."/>
            <person name="De Carvalho L.P.S."/>
            <person name="Shen B."/>
        </authorList>
    </citation>
    <scope>NUCLEOTIDE SEQUENCE [LARGE SCALE GENOMIC DNA]</scope>
    <source>
        <strain evidence="2 3">NPDC020602</strain>
    </source>
</reference>
<proteinExistence type="predicted"/>
<protein>
    <submittedName>
        <fullName evidence="2">Uncharacterized protein</fullName>
    </submittedName>
</protein>
<dbReference type="Proteomes" id="UP001611339">
    <property type="component" value="Unassembled WGS sequence"/>
</dbReference>
<feature type="region of interest" description="Disordered" evidence="1">
    <location>
        <begin position="1"/>
        <end position="74"/>
    </location>
</feature>
<feature type="compositionally biased region" description="Basic and acidic residues" evidence="1">
    <location>
        <begin position="65"/>
        <end position="74"/>
    </location>
</feature>
<dbReference type="EMBL" id="JBIRUI010000005">
    <property type="protein sequence ID" value="MFI1714704.1"/>
    <property type="molecule type" value="Genomic_DNA"/>
</dbReference>
<name>A0ABW7U7A7_9ACTN</name>
<evidence type="ECO:0000313" key="3">
    <source>
        <dbReference type="Proteomes" id="UP001611339"/>
    </source>
</evidence>
<organism evidence="2 3">
    <name type="scientific">Streptomyces litmocidini</name>
    <dbReference type="NCBI Taxonomy" id="67318"/>
    <lineage>
        <taxon>Bacteria</taxon>
        <taxon>Bacillati</taxon>
        <taxon>Actinomycetota</taxon>
        <taxon>Actinomycetes</taxon>
        <taxon>Kitasatosporales</taxon>
        <taxon>Streptomycetaceae</taxon>
        <taxon>Streptomyces</taxon>
    </lineage>
</organism>
<sequence>MNERRNERANEPVDARLSEEDLKEHPADDPVHPPSERPGGDRSRHARGRQDMDDVRGQTTPSQAEGERRPDDGT</sequence>
<accession>A0ABW7U7A7</accession>
<evidence type="ECO:0000256" key="1">
    <source>
        <dbReference type="SAM" id="MobiDB-lite"/>
    </source>
</evidence>
<evidence type="ECO:0000313" key="2">
    <source>
        <dbReference type="EMBL" id="MFI1714704.1"/>
    </source>
</evidence>
<dbReference type="RefSeq" id="WP_123456438.1">
    <property type="nucleotide sequence ID" value="NZ_JBEYXG010000023.1"/>
</dbReference>